<evidence type="ECO:0000313" key="3">
    <source>
        <dbReference type="Proteomes" id="UP000255082"/>
    </source>
</evidence>
<protein>
    <submittedName>
        <fullName evidence="2">Uncharacterized protein</fullName>
    </submittedName>
</protein>
<organism evidence="2 3">
    <name type="scientific">Nocardia africana</name>
    <dbReference type="NCBI Taxonomy" id="134964"/>
    <lineage>
        <taxon>Bacteria</taxon>
        <taxon>Bacillati</taxon>
        <taxon>Actinomycetota</taxon>
        <taxon>Actinomycetes</taxon>
        <taxon>Mycobacteriales</taxon>
        <taxon>Nocardiaceae</taxon>
        <taxon>Nocardia</taxon>
    </lineage>
</organism>
<reference evidence="2 3" key="1">
    <citation type="submission" date="2018-06" db="EMBL/GenBank/DDBJ databases">
        <authorList>
            <consortium name="Pathogen Informatics"/>
            <person name="Doyle S."/>
        </authorList>
    </citation>
    <scope>NUCLEOTIDE SEQUENCE [LARGE SCALE GENOMIC DNA]</scope>
    <source>
        <strain evidence="2 3">NCTC13184</strain>
    </source>
</reference>
<evidence type="ECO:0000313" key="2">
    <source>
        <dbReference type="EMBL" id="SUA41734.1"/>
    </source>
</evidence>
<dbReference type="AntiFam" id="ANF00095">
    <property type="entry name" value="Shadow ORF (opposite ABC transporters)"/>
</dbReference>
<proteinExistence type="predicted"/>
<sequence length="376" mass="39644">MPQGLGHQLAEGGHRLAQLRRIQRDHLAVAAAGLLLEFVGGALGDHRALVDDDDVVAEDVGLFQILRGQQNRDALLLERVDQIPHTLAAARVQAGGRLVEEDHLRAHHQPAGDVDATAHTAGVVPHRALTGADQVEFLEQGVGAAAGVLLGQTHQPAEQFEVLASGEVLVQRRVLPRHHDRAPHPGRIGDHVVPGHRGAARIGPQQGGQDLDRGGLAGAVGSEDAQHRGAGRGETDALQRLHLAEGFAHIIDHDGRIGAGGAHTGTAGRIGAGVRRCRVGTCPRRCRVGTCPRRCRVGGARILTRCVRFCVVQTRHQLSTIGRAATGLSGTLIFVPVDGYLPPGAMLLRPTVLPSLPRGRAPAGASKYCVAVVFLP</sequence>
<dbReference type="AlphaFoldDB" id="A0A378WMV4"/>
<dbReference type="EMBL" id="UGRU01000001">
    <property type="protein sequence ID" value="SUA41734.1"/>
    <property type="molecule type" value="Genomic_DNA"/>
</dbReference>
<evidence type="ECO:0000256" key="1">
    <source>
        <dbReference type="SAM" id="MobiDB-lite"/>
    </source>
</evidence>
<feature type="region of interest" description="Disordered" evidence="1">
    <location>
        <begin position="201"/>
        <end position="232"/>
    </location>
</feature>
<dbReference type="Proteomes" id="UP000255082">
    <property type="component" value="Unassembled WGS sequence"/>
</dbReference>
<dbReference type="AntiFam" id="ANF00142">
    <property type="entry name" value="Shadow ORF (opposite yadG)"/>
</dbReference>
<name>A0A378WMV4_9NOCA</name>
<accession>A0A378WMV4</accession>
<gene>
    <name evidence="2" type="ORF">NCTC13184_01080</name>
</gene>